<feature type="region of interest" description="Disordered" evidence="1">
    <location>
        <begin position="222"/>
        <end position="246"/>
    </location>
</feature>
<evidence type="ECO:0000256" key="1">
    <source>
        <dbReference type="SAM" id="MobiDB-lite"/>
    </source>
</evidence>
<evidence type="ECO:0000313" key="2">
    <source>
        <dbReference type="EMBL" id="OLP78166.1"/>
    </source>
</evidence>
<dbReference type="OrthoDB" id="434188at2759"/>
<protein>
    <submittedName>
        <fullName evidence="2">Uncharacterized protein</fullName>
    </submittedName>
</protein>
<dbReference type="EMBL" id="LSRX01001654">
    <property type="protein sequence ID" value="OLP78166.1"/>
    <property type="molecule type" value="Genomic_DNA"/>
</dbReference>
<accession>A0A1Q9C5J5</accession>
<sequence>MGPGRPKGSVERKLTDTMLKMKVNLPDLFGHAATTKETSTGSRTKSAGIREMASNFHWLLKPLLQVCPGPVHTDSLMVLIAKMCEQTVYIDAAVATTLAMDLKWILNNLRKIRKIWKYCMRGKPGDWPEWAGGENFPHVLELVQMMEGFENDEAELAANWNLAAGVTDPSGDDISDLCGLWNMAPAEAPSRGSEKRLAEITTALEDKRQKVLSDLRDVQISIDDSDEDGAPAASASSGAREPASGHDAVALPDAAETASIPHAAEDIAYDPRPEFVHDVAAVLKDEGPLPAVDVRGQRALAKAATKKPTADGPAAPKAKAKVKAKAATAAPKRQKKLYIRRTHKRGDAIAYALVDNIQDKQLVQLVNTYVPDAATKVQTWVDALNSGTLTVEQVIQEKDDIMKSLA</sequence>
<dbReference type="Proteomes" id="UP000186817">
    <property type="component" value="Unassembled WGS sequence"/>
</dbReference>
<reference evidence="2 3" key="1">
    <citation type="submission" date="2016-02" db="EMBL/GenBank/DDBJ databases">
        <title>Genome analysis of coral dinoflagellate symbionts highlights evolutionary adaptations to a symbiotic lifestyle.</title>
        <authorList>
            <person name="Aranda M."/>
            <person name="Li Y."/>
            <person name="Liew Y.J."/>
            <person name="Baumgarten S."/>
            <person name="Simakov O."/>
            <person name="Wilson M."/>
            <person name="Piel J."/>
            <person name="Ashoor H."/>
            <person name="Bougouffa S."/>
            <person name="Bajic V.B."/>
            <person name="Ryu T."/>
            <person name="Ravasi T."/>
            <person name="Bayer T."/>
            <person name="Micklem G."/>
            <person name="Kim H."/>
            <person name="Bhak J."/>
            <person name="Lajeunesse T.C."/>
            <person name="Voolstra C.R."/>
        </authorList>
    </citation>
    <scope>NUCLEOTIDE SEQUENCE [LARGE SCALE GENOMIC DNA]</scope>
    <source>
        <strain evidence="2 3">CCMP2467</strain>
    </source>
</reference>
<organism evidence="2 3">
    <name type="scientific">Symbiodinium microadriaticum</name>
    <name type="common">Dinoflagellate</name>
    <name type="synonym">Zooxanthella microadriatica</name>
    <dbReference type="NCBI Taxonomy" id="2951"/>
    <lineage>
        <taxon>Eukaryota</taxon>
        <taxon>Sar</taxon>
        <taxon>Alveolata</taxon>
        <taxon>Dinophyceae</taxon>
        <taxon>Suessiales</taxon>
        <taxon>Symbiodiniaceae</taxon>
        <taxon>Symbiodinium</taxon>
    </lineage>
</organism>
<dbReference type="AlphaFoldDB" id="A0A1Q9C5J5"/>
<feature type="compositionally biased region" description="Low complexity" evidence="1">
    <location>
        <begin position="230"/>
        <end position="242"/>
    </location>
</feature>
<gene>
    <name evidence="2" type="ORF">AK812_SmicGene41694</name>
</gene>
<proteinExistence type="predicted"/>
<name>A0A1Q9C5J5_SYMMI</name>
<comment type="caution">
    <text evidence="2">The sequence shown here is derived from an EMBL/GenBank/DDBJ whole genome shotgun (WGS) entry which is preliminary data.</text>
</comment>
<keyword evidence="3" id="KW-1185">Reference proteome</keyword>
<evidence type="ECO:0000313" key="3">
    <source>
        <dbReference type="Proteomes" id="UP000186817"/>
    </source>
</evidence>